<organism evidence="2 3">
    <name type="scientific">Mycena venus</name>
    <dbReference type="NCBI Taxonomy" id="2733690"/>
    <lineage>
        <taxon>Eukaryota</taxon>
        <taxon>Fungi</taxon>
        <taxon>Dikarya</taxon>
        <taxon>Basidiomycota</taxon>
        <taxon>Agaricomycotina</taxon>
        <taxon>Agaricomycetes</taxon>
        <taxon>Agaricomycetidae</taxon>
        <taxon>Agaricales</taxon>
        <taxon>Marasmiineae</taxon>
        <taxon>Mycenaceae</taxon>
        <taxon>Mycena</taxon>
    </lineage>
</organism>
<dbReference type="Pfam" id="PF00135">
    <property type="entry name" value="COesterase"/>
    <property type="match status" value="2"/>
</dbReference>
<sequence length="499" mass="54889">MRGLSPTVTLHYGSFTGLTNTTTGIVYYRSVRFADAPVGNLRWQAPVSPPSKHLGHVDASQARQPAYSSILQSLYFEPDSTALLSSQRGQATRSRDRPVKIVYSGMSSFPSPQNPQASSLYWYISTVRVTTLRLLLKPLVFVTFQYRLGQFGFLGLWDQRAALEWVQRYISEFGGDPKQVTTWGQSAGAGSTMYHLVAEGGNDRRLFQRAMGDSPPLLSMPAYTHPFVENLLTQCAGLAGCSSAKEKDTMSCLRAATTQQLAFTGSATLANLTSALFPFGPILDGKFIAQRPVETFKQNRSNTNEGTRWSVELANPAANTSEPNATENTVFNFLSGQWPGLTRKTFDVAIGPGLYPASDLSNFSTQGQQFYGEMRFICTALLIGGTFHDAGIPAYGYHWDNPILGSDHTSELVMFYTLNPAFDPLDTQLAADMRAYWTSFATDGVPKAAKAPVWETAKTNGSPRMLLHPEQVGMEAVTSELTDHCEFWHSQTLITELNT</sequence>
<name>A0A8H6U152_9AGAR</name>
<dbReference type="InterPro" id="IPR050309">
    <property type="entry name" value="Type-B_Carboxylest/Lipase"/>
</dbReference>
<dbReference type="InterPro" id="IPR002018">
    <property type="entry name" value="CarbesteraseB"/>
</dbReference>
<evidence type="ECO:0000313" key="2">
    <source>
        <dbReference type="EMBL" id="KAF7326562.1"/>
    </source>
</evidence>
<dbReference type="PANTHER" id="PTHR11559">
    <property type="entry name" value="CARBOXYLESTERASE"/>
    <property type="match status" value="1"/>
</dbReference>
<feature type="domain" description="Carboxylesterase type B" evidence="1">
    <location>
        <begin position="137"/>
        <end position="488"/>
    </location>
</feature>
<dbReference type="OrthoDB" id="408631at2759"/>
<accession>A0A8H6U152</accession>
<comment type="caution">
    <text evidence="2">The sequence shown here is derived from an EMBL/GenBank/DDBJ whole genome shotgun (WGS) entry which is preliminary data.</text>
</comment>
<evidence type="ECO:0000259" key="1">
    <source>
        <dbReference type="Pfam" id="PF00135"/>
    </source>
</evidence>
<dbReference type="SUPFAM" id="SSF53474">
    <property type="entry name" value="alpha/beta-Hydrolases"/>
    <property type="match status" value="1"/>
</dbReference>
<feature type="domain" description="Carboxylesterase type B" evidence="1">
    <location>
        <begin position="5"/>
        <end position="68"/>
    </location>
</feature>
<dbReference type="AlphaFoldDB" id="A0A8H6U152"/>
<dbReference type="EMBL" id="JACAZI010000042">
    <property type="protein sequence ID" value="KAF7326562.1"/>
    <property type="molecule type" value="Genomic_DNA"/>
</dbReference>
<dbReference type="Gene3D" id="3.40.50.1820">
    <property type="entry name" value="alpha/beta hydrolase"/>
    <property type="match status" value="1"/>
</dbReference>
<reference evidence="2" key="1">
    <citation type="submission" date="2020-05" db="EMBL/GenBank/DDBJ databases">
        <title>Mycena genomes resolve the evolution of fungal bioluminescence.</title>
        <authorList>
            <person name="Tsai I.J."/>
        </authorList>
    </citation>
    <scope>NUCLEOTIDE SEQUENCE</scope>
    <source>
        <strain evidence="2">CCC161011</strain>
    </source>
</reference>
<gene>
    <name evidence="2" type="ORF">MVEN_02609400</name>
</gene>
<proteinExistence type="predicted"/>
<dbReference type="InterPro" id="IPR029058">
    <property type="entry name" value="AB_hydrolase_fold"/>
</dbReference>
<keyword evidence="3" id="KW-1185">Reference proteome</keyword>
<dbReference type="Proteomes" id="UP000620124">
    <property type="component" value="Unassembled WGS sequence"/>
</dbReference>
<protein>
    <recommendedName>
        <fullName evidence="1">Carboxylesterase type B domain-containing protein</fullName>
    </recommendedName>
</protein>
<evidence type="ECO:0000313" key="3">
    <source>
        <dbReference type="Proteomes" id="UP000620124"/>
    </source>
</evidence>